<gene>
    <name evidence="2" type="ORF">V6N12_054297</name>
</gene>
<accession>A0ABR2D0D1</accession>
<dbReference type="PANTHER" id="PTHR33132">
    <property type="entry name" value="OSJNBB0118P14.9 PROTEIN"/>
    <property type="match status" value="1"/>
</dbReference>
<feature type="compositionally biased region" description="Basic and acidic residues" evidence="1">
    <location>
        <begin position="56"/>
        <end position="72"/>
    </location>
</feature>
<comment type="caution">
    <text evidence="2">The sequence shown here is derived from an EMBL/GenBank/DDBJ whole genome shotgun (WGS) entry which is preliminary data.</text>
</comment>
<keyword evidence="3" id="KW-1185">Reference proteome</keyword>
<sequence length="165" mass="18330">MGTTNTQKTKEKVTQKRNETKTRGTEQEQTREENKTVETMKARSQQIRNHISEIPNEEKGMGGTNEEKKKPPAMELKATELSLEEIKKHPTVHVSPRAVKSNKARSNCLCSPTTHAGSFRCRYHRVSGMSRGGSIGSNLNNLSLIHPHGKPPAPITGNIQSQTSF</sequence>
<protein>
    <submittedName>
        <fullName evidence="2">Uncharacterized protein</fullName>
    </submittedName>
</protein>
<evidence type="ECO:0000313" key="2">
    <source>
        <dbReference type="EMBL" id="KAK8527071.1"/>
    </source>
</evidence>
<feature type="compositionally biased region" description="Basic and acidic residues" evidence="1">
    <location>
        <begin position="8"/>
        <end position="41"/>
    </location>
</feature>
<evidence type="ECO:0000313" key="3">
    <source>
        <dbReference type="Proteomes" id="UP001472677"/>
    </source>
</evidence>
<dbReference type="EMBL" id="JBBPBM010000038">
    <property type="protein sequence ID" value="KAK8527071.1"/>
    <property type="molecule type" value="Genomic_DNA"/>
</dbReference>
<evidence type="ECO:0000256" key="1">
    <source>
        <dbReference type="SAM" id="MobiDB-lite"/>
    </source>
</evidence>
<reference evidence="2 3" key="1">
    <citation type="journal article" date="2024" name="G3 (Bethesda)">
        <title>Genome assembly of Hibiscus sabdariffa L. provides insights into metabolisms of medicinal natural products.</title>
        <authorList>
            <person name="Kim T."/>
        </authorList>
    </citation>
    <scope>NUCLEOTIDE SEQUENCE [LARGE SCALE GENOMIC DNA]</scope>
    <source>
        <strain evidence="2">TK-2024</strain>
        <tissue evidence="2">Old leaves</tissue>
    </source>
</reference>
<name>A0ABR2D0D1_9ROSI</name>
<proteinExistence type="predicted"/>
<dbReference type="PANTHER" id="PTHR33132:SF135">
    <property type="entry name" value="OS02G0799700 PROTEIN"/>
    <property type="match status" value="1"/>
</dbReference>
<organism evidence="2 3">
    <name type="scientific">Hibiscus sabdariffa</name>
    <name type="common">roselle</name>
    <dbReference type="NCBI Taxonomy" id="183260"/>
    <lineage>
        <taxon>Eukaryota</taxon>
        <taxon>Viridiplantae</taxon>
        <taxon>Streptophyta</taxon>
        <taxon>Embryophyta</taxon>
        <taxon>Tracheophyta</taxon>
        <taxon>Spermatophyta</taxon>
        <taxon>Magnoliopsida</taxon>
        <taxon>eudicotyledons</taxon>
        <taxon>Gunneridae</taxon>
        <taxon>Pentapetalae</taxon>
        <taxon>rosids</taxon>
        <taxon>malvids</taxon>
        <taxon>Malvales</taxon>
        <taxon>Malvaceae</taxon>
        <taxon>Malvoideae</taxon>
        <taxon>Hibiscus</taxon>
    </lineage>
</organism>
<dbReference type="Proteomes" id="UP001472677">
    <property type="component" value="Unassembled WGS sequence"/>
</dbReference>
<feature type="region of interest" description="Disordered" evidence="1">
    <location>
        <begin position="1"/>
        <end position="74"/>
    </location>
</feature>